<protein>
    <recommendedName>
        <fullName evidence="10">SusD-like N-terminal domain-containing protein</fullName>
    </recommendedName>
</protein>
<comment type="subcellular location">
    <subcellularLocation>
        <location evidence="1">Cell outer membrane</location>
    </subcellularLocation>
</comment>
<comment type="caution">
    <text evidence="8">The sequence shown here is derived from an EMBL/GenBank/DDBJ whole genome shotgun (WGS) entry which is preliminary data.</text>
</comment>
<evidence type="ECO:0000256" key="2">
    <source>
        <dbReference type="ARBA" id="ARBA00006275"/>
    </source>
</evidence>
<dbReference type="Pfam" id="PF07980">
    <property type="entry name" value="SusD_RagB"/>
    <property type="match status" value="1"/>
</dbReference>
<feature type="domain" description="RagB/SusD" evidence="6">
    <location>
        <begin position="340"/>
        <end position="464"/>
    </location>
</feature>
<evidence type="ECO:0000256" key="3">
    <source>
        <dbReference type="ARBA" id="ARBA00022729"/>
    </source>
</evidence>
<dbReference type="Gene3D" id="1.25.40.390">
    <property type="match status" value="1"/>
</dbReference>
<dbReference type="AlphaFoldDB" id="A0A1V9FF57"/>
<dbReference type="Proteomes" id="UP000192796">
    <property type="component" value="Unassembled WGS sequence"/>
</dbReference>
<reference evidence="8 9" key="1">
    <citation type="submission" date="2016-03" db="EMBL/GenBank/DDBJ databases">
        <title>Niastella vici sp. nov., isolated from farmland soil.</title>
        <authorList>
            <person name="Chen L."/>
            <person name="Wang D."/>
            <person name="Yang S."/>
            <person name="Wang G."/>
        </authorList>
    </citation>
    <scope>NUCLEOTIDE SEQUENCE [LARGE SCALE GENOMIC DNA]</scope>
    <source>
        <strain evidence="8 9">DJ57</strain>
    </source>
</reference>
<dbReference type="SUPFAM" id="SSF48452">
    <property type="entry name" value="TPR-like"/>
    <property type="match status" value="1"/>
</dbReference>
<accession>A0A1V9FF57</accession>
<name>A0A1V9FF57_9BACT</name>
<comment type="similarity">
    <text evidence="2">Belongs to the SusD family.</text>
</comment>
<keyword evidence="9" id="KW-1185">Reference proteome</keyword>
<sequence length="487" mass="54764">MKIKIIVSCLMLVMGLGSCRKWIDVKPSDRLAEDQLFSTREGYLSALNGVYVELTNASIYGEKMTVSSLDVMANYYYLILSTHRFYDFAVFNYTTDNSKLIFDNMWKKSYELIVNCNVIIERCGESNDLLPAPYFGLVKGEALALRAMLHLDMLRVFGPTYSDATKDKPCIPYNTASRPTVSPLLGSAAIMQQVIDDLTAALALLKDADPIITEGVRSTPNASGANDLYLRQYRLNYYAVKALLARAYLWKQDKENALKQTQEILTAALNPSKPIFKIGTSNSGPSLAEFDHLFISEVMFSLYTINRQNIYTSFFAPDLEAGYRLSFNNNDDNLSRRNELYDDQNDYRLKAWMIQNNTNGSFLTHVKFGVTTNGPGPHMIPLIRLSEVILIAAECSNTLSDGISYLNMVRTGRNCVSLAPTSTAQLKDFITREFRKEVLGEGQMFFYYKRNAMTAIPNNAALTGTKTMSLNNYVVPLPPSEVANRYN</sequence>
<evidence type="ECO:0000313" key="9">
    <source>
        <dbReference type="Proteomes" id="UP000192796"/>
    </source>
</evidence>
<dbReference type="InterPro" id="IPR012944">
    <property type="entry name" value="SusD_RagB_dom"/>
</dbReference>
<evidence type="ECO:0000259" key="7">
    <source>
        <dbReference type="Pfam" id="PF14322"/>
    </source>
</evidence>
<dbReference type="STRING" id="1703345.A3860_09740"/>
<evidence type="ECO:0000256" key="4">
    <source>
        <dbReference type="ARBA" id="ARBA00023136"/>
    </source>
</evidence>
<evidence type="ECO:0000259" key="6">
    <source>
        <dbReference type="Pfam" id="PF07980"/>
    </source>
</evidence>
<keyword evidence="5" id="KW-0998">Cell outer membrane</keyword>
<feature type="domain" description="SusD-like N-terminal" evidence="7">
    <location>
        <begin position="21"/>
        <end position="208"/>
    </location>
</feature>
<dbReference type="GO" id="GO:0009279">
    <property type="term" value="C:cell outer membrane"/>
    <property type="evidence" value="ECO:0007669"/>
    <property type="project" value="UniProtKB-SubCell"/>
</dbReference>
<gene>
    <name evidence="8" type="ORF">A3860_09740</name>
</gene>
<evidence type="ECO:0000313" key="8">
    <source>
        <dbReference type="EMBL" id="OQP56856.1"/>
    </source>
</evidence>
<proteinExistence type="inferred from homology"/>
<dbReference type="InterPro" id="IPR011990">
    <property type="entry name" value="TPR-like_helical_dom_sf"/>
</dbReference>
<evidence type="ECO:0000256" key="1">
    <source>
        <dbReference type="ARBA" id="ARBA00004442"/>
    </source>
</evidence>
<dbReference type="PROSITE" id="PS51257">
    <property type="entry name" value="PROKAR_LIPOPROTEIN"/>
    <property type="match status" value="1"/>
</dbReference>
<dbReference type="InterPro" id="IPR033985">
    <property type="entry name" value="SusD-like_N"/>
</dbReference>
<keyword evidence="3" id="KW-0732">Signal</keyword>
<dbReference type="Pfam" id="PF14322">
    <property type="entry name" value="SusD-like_3"/>
    <property type="match status" value="1"/>
</dbReference>
<dbReference type="EMBL" id="LVYD01000124">
    <property type="protein sequence ID" value="OQP56856.1"/>
    <property type="molecule type" value="Genomic_DNA"/>
</dbReference>
<dbReference type="RefSeq" id="WP_081155819.1">
    <property type="nucleotide sequence ID" value="NZ_LVYD01000124.1"/>
</dbReference>
<dbReference type="OrthoDB" id="1097962at2"/>
<evidence type="ECO:0000256" key="5">
    <source>
        <dbReference type="ARBA" id="ARBA00023237"/>
    </source>
</evidence>
<organism evidence="8 9">
    <name type="scientific">Niastella vici</name>
    <dbReference type="NCBI Taxonomy" id="1703345"/>
    <lineage>
        <taxon>Bacteria</taxon>
        <taxon>Pseudomonadati</taxon>
        <taxon>Bacteroidota</taxon>
        <taxon>Chitinophagia</taxon>
        <taxon>Chitinophagales</taxon>
        <taxon>Chitinophagaceae</taxon>
        <taxon>Niastella</taxon>
    </lineage>
</organism>
<evidence type="ECO:0008006" key="10">
    <source>
        <dbReference type="Google" id="ProtNLM"/>
    </source>
</evidence>
<keyword evidence="4" id="KW-0472">Membrane</keyword>